<dbReference type="InterPro" id="IPR008920">
    <property type="entry name" value="TF_FadR/GntR_C"/>
</dbReference>
<keyword evidence="6" id="KW-1185">Reference proteome</keyword>
<feature type="domain" description="HTH gntR-type" evidence="4">
    <location>
        <begin position="17"/>
        <end position="84"/>
    </location>
</feature>
<dbReference type="SMART" id="SM00345">
    <property type="entry name" value="HTH_GNTR"/>
    <property type="match status" value="1"/>
</dbReference>
<dbReference type="NCBIfam" id="NF008576">
    <property type="entry name" value="PRK11534.1"/>
    <property type="match status" value="1"/>
</dbReference>
<dbReference type="Pfam" id="PF00392">
    <property type="entry name" value="GntR"/>
    <property type="match status" value="1"/>
</dbReference>
<organism evidence="5 6">
    <name type="scientific">Pokkaliibacter plantistimulans</name>
    <dbReference type="NCBI Taxonomy" id="1635171"/>
    <lineage>
        <taxon>Bacteria</taxon>
        <taxon>Pseudomonadati</taxon>
        <taxon>Pseudomonadota</taxon>
        <taxon>Gammaproteobacteria</taxon>
        <taxon>Oceanospirillales</taxon>
        <taxon>Balneatrichaceae</taxon>
        <taxon>Pokkaliibacter</taxon>
    </lineage>
</organism>
<evidence type="ECO:0000256" key="3">
    <source>
        <dbReference type="ARBA" id="ARBA00023163"/>
    </source>
</evidence>
<proteinExistence type="predicted"/>
<evidence type="ECO:0000256" key="1">
    <source>
        <dbReference type="ARBA" id="ARBA00023015"/>
    </source>
</evidence>
<comment type="caution">
    <text evidence="5">The sequence shown here is derived from an EMBL/GenBank/DDBJ whole genome shotgun (WGS) entry which is preliminary data.</text>
</comment>
<dbReference type="PANTHER" id="PTHR43537:SF20">
    <property type="entry name" value="HTH-TYPE TRANSCRIPTIONAL REPRESSOR GLAR"/>
    <property type="match status" value="1"/>
</dbReference>
<gene>
    <name evidence="5" type="ORF">WH50_11660</name>
</gene>
<name>A0ABX5LZP7_9GAMM</name>
<dbReference type="RefSeq" id="WP_110187470.1">
    <property type="nucleotide sequence ID" value="NZ_CP177354.1"/>
</dbReference>
<sequence length="238" mass="27275">MYELTSTEHKAADSQRQNQSSVIVSQLREDIIRGIFLPGEKLLISSLKQRYGVGSSPIREALSQLITERLVVAESQRGFRASPISREELTSIYEARSEVEASITAFAIERGDDSWEAGIVGAAYRLFKVDKTVPDGERVARWELCHRNLHEAIVLGCKSPQLLDVRLMLYTRAERYRQLWLKETVLDLYSLARSQVEHQRLIDSVLQRRKEEAVDLVRQHILMPVTVIYATLNQKQIL</sequence>
<dbReference type="InterPro" id="IPR036390">
    <property type="entry name" value="WH_DNA-bd_sf"/>
</dbReference>
<keyword evidence="3" id="KW-0804">Transcription</keyword>
<dbReference type="Proteomes" id="UP000248090">
    <property type="component" value="Unassembled WGS sequence"/>
</dbReference>
<evidence type="ECO:0000313" key="6">
    <source>
        <dbReference type="Proteomes" id="UP000248090"/>
    </source>
</evidence>
<reference evidence="5 6" key="1">
    <citation type="submission" date="2015-03" db="EMBL/GenBank/DDBJ databases">
        <authorList>
            <person name="Krishnan R."/>
            <person name="Midha S."/>
            <person name="Patil P.B."/>
            <person name="Rameshkumar N."/>
        </authorList>
    </citation>
    <scope>NUCLEOTIDE SEQUENCE [LARGE SCALE GENOMIC DNA]</scope>
    <source>
        <strain evidence="5 6">L1E11</strain>
    </source>
</reference>
<dbReference type="PANTHER" id="PTHR43537">
    <property type="entry name" value="TRANSCRIPTIONAL REGULATOR, GNTR FAMILY"/>
    <property type="match status" value="1"/>
</dbReference>
<dbReference type="Gene3D" id="1.20.120.530">
    <property type="entry name" value="GntR ligand-binding domain-like"/>
    <property type="match status" value="1"/>
</dbReference>
<keyword evidence="2" id="KW-0238">DNA-binding</keyword>
<accession>A0ABX5LZP7</accession>
<dbReference type="Gene3D" id="1.10.10.10">
    <property type="entry name" value="Winged helix-like DNA-binding domain superfamily/Winged helix DNA-binding domain"/>
    <property type="match status" value="1"/>
</dbReference>
<dbReference type="EMBL" id="LAPT01000049">
    <property type="protein sequence ID" value="PXF31130.1"/>
    <property type="molecule type" value="Genomic_DNA"/>
</dbReference>
<dbReference type="Pfam" id="PF07729">
    <property type="entry name" value="FCD"/>
    <property type="match status" value="1"/>
</dbReference>
<dbReference type="PROSITE" id="PS50949">
    <property type="entry name" value="HTH_GNTR"/>
    <property type="match status" value="1"/>
</dbReference>
<dbReference type="SUPFAM" id="SSF48008">
    <property type="entry name" value="GntR ligand-binding domain-like"/>
    <property type="match status" value="1"/>
</dbReference>
<protein>
    <recommendedName>
        <fullName evidence="4">HTH gntR-type domain-containing protein</fullName>
    </recommendedName>
</protein>
<dbReference type="InterPro" id="IPR036388">
    <property type="entry name" value="WH-like_DNA-bd_sf"/>
</dbReference>
<evidence type="ECO:0000256" key="2">
    <source>
        <dbReference type="ARBA" id="ARBA00023125"/>
    </source>
</evidence>
<dbReference type="SMART" id="SM00895">
    <property type="entry name" value="FCD"/>
    <property type="match status" value="1"/>
</dbReference>
<dbReference type="SUPFAM" id="SSF46785">
    <property type="entry name" value="Winged helix' DNA-binding domain"/>
    <property type="match status" value="1"/>
</dbReference>
<dbReference type="InterPro" id="IPR011711">
    <property type="entry name" value="GntR_C"/>
</dbReference>
<keyword evidence="1" id="KW-0805">Transcription regulation</keyword>
<dbReference type="InterPro" id="IPR000524">
    <property type="entry name" value="Tscrpt_reg_HTH_GntR"/>
</dbReference>
<evidence type="ECO:0000313" key="5">
    <source>
        <dbReference type="EMBL" id="PXF31130.1"/>
    </source>
</evidence>
<evidence type="ECO:0000259" key="4">
    <source>
        <dbReference type="PROSITE" id="PS50949"/>
    </source>
</evidence>